<evidence type="ECO:0008006" key="3">
    <source>
        <dbReference type="Google" id="ProtNLM"/>
    </source>
</evidence>
<comment type="caution">
    <text evidence="1">The sequence shown here is derived from an EMBL/GenBank/DDBJ whole genome shotgun (WGS) entry which is preliminary data.</text>
</comment>
<name>A0A3M2L9C3_9NOCA</name>
<dbReference type="AlphaFoldDB" id="A0A3M2L9C3"/>
<dbReference type="Proteomes" id="UP000279275">
    <property type="component" value="Unassembled WGS sequence"/>
</dbReference>
<accession>A0A3M2L9C3</accession>
<proteinExistence type="predicted"/>
<dbReference type="EMBL" id="RFFH01000003">
    <property type="protein sequence ID" value="RMI33310.1"/>
    <property type="molecule type" value="Genomic_DNA"/>
</dbReference>
<evidence type="ECO:0000313" key="1">
    <source>
        <dbReference type="EMBL" id="RMI33310.1"/>
    </source>
</evidence>
<reference evidence="1 2" key="1">
    <citation type="submission" date="2018-10" db="EMBL/GenBank/DDBJ databases">
        <title>Isolation from cow dung.</title>
        <authorList>
            <person name="Ling L."/>
        </authorList>
    </citation>
    <scope>NUCLEOTIDE SEQUENCE [LARGE SCALE GENOMIC DNA]</scope>
    <source>
        <strain evidence="1 2">NEAU-LL90</strain>
    </source>
</reference>
<gene>
    <name evidence="1" type="ORF">EBN03_09040</name>
</gene>
<sequence>MSATARKLIDHTPRDADQIAAAVVSGIDPRRFLILPDPDARKAFRMKRLARPFYDRTMFGMGRRTATLRE</sequence>
<keyword evidence="2" id="KW-1185">Reference proteome</keyword>
<dbReference type="RefSeq" id="WP_122187506.1">
    <property type="nucleotide sequence ID" value="NZ_RFFH01000003.1"/>
</dbReference>
<protein>
    <recommendedName>
        <fullName evidence="3">Short-chain dehydrogenase</fullName>
    </recommendedName>
</protein>
<dbReference type="OrthoDB" id="210852at2"/>
<organism evidence="1 2">
    <name type="scientific">Nocardia stercoris</name>
    <dbReference type="NCBI Taxonomy" id="2483361"/>
    <lineage>
        <taxon>Bacteria</taxon>
        <taxon>Bacillati</taxon>
        <taxon>Actinomycetota</taxon>
        <taxon>Actinomycetes</taxon>
        <taxon>Mycobacteriales</taxon>
        <taxon>Nocardiaceae</taxon>
        <taxon>Nocardia</taxon>
    </lineage>
</organism>
<evidence type="ECO:0000313" key="2">
    <source>
        <dbReference type="Proteomes" id="UP000279275"/>
    </source>
</evidence>